<organism evidence="2 3">
    <name type="scientific">Protopolystoma xenopodis</name>
    <dbReference type="NCBI Taxonomy" id="117903"/>
    <lineage>
        <taxon>Eukaryota</taxon>
        <taxon>Metazoa</taxon>
        <taxon>Spiralia</taxon>
        <taxon>Lophotrochozoa</taxon>
        <taxon>Platyhelminthes</taxon>
        <taxon>Monogenea</taxon>
        <taxon>Polyopisthocotylea</taxon>
        <taxon>Polystomatidea</taxon>
        <taxon>Polystomatidae</taxon>
        <taxon>Protopolystoma</taxon>
    </lineage>
</organism>
<keyword evidence="3" id="KW-1185">Reference proteome</keyword>
<accession>A0A448WFF4</accession>
<reference evidence="2" key="1">
    <citation type="submission" date="2018-11" db="EMBL/GenBank/DDBJ databases">
        <authorList>
            <consortium name="Pathogen Informatics"/>
        </authorList>
    </citation>
    <scope>NUCLEOTIDE SEQUENCE</scope>
</reference>
<dbReference type="AlphaFoldDB" id="A0A448WFF4"/>
<dbReference type="EMBL" id="CAAALY010009118">
    <property type="protein sequence ID" value="VEL10475.1"/>
    <property type="molecule type" value="Genomic_DNA"/>
</dbReference>
<sequence>MAEFKSEHSSVIDRYRPQKSQSSQSVYLSGPSRTHGSPDGRSAAGQSNLEHQVTTIATSSELPHLPVKTRPAYDPGLAMSDGENESLLDQCVFICKTVSSTPGRKTSIFAPVRGLQPPPTQVASNGRTDHLEGIVGKG</sequence>
<feature type="compositionally biased region" description="Polar residues" evidence="1">
    <location>
        <begin position="18"/>
        <end position="35"/>
    </location>
</feature>
<feature type="region of interest" description="Disordered" evidence="1">
    <location>
        <begin position="1"/>
        <end position="78"/>
    </location>
</feature>
<feature type="compositionally biased region" description="Basic and acidic residues" evidence="1">
    <location>
        <begin position="1"/>
        <end position="16"/>
    </location>
</feature>
<evidence type="ECO:0000256" key="1">
    <source>
        <dbReference type="SAM" id="MobiDB-lite"/>
    </source>
</evidence>
<feature type="region of interest" description="Disordered" evidence="1">
    <location>
        <begin position="105"/>
        <end position="127"/>
    </location>
</feature>
<feature type="non-terminal residue" evidence="2">
    <location>
        <position position="1"/>
    </location>
</feature>
<comment type="caution">
    <text evidence="2">The sequence shown here is derived from an EMBL/GenBank/DDBJ whole genome shotgun (WGS) entry which is preliminary data.</text>
</comment>
<name>A0A448WFF4_9PLAT</name>
<proteinExistence type="predicted"/>
<feature type="compositionally biased region" description="Polar residues" evidence="1">
    <location>
        <begin position="44"/>
        <end position="61"/>
    </location>
</feature>
<gene>
    <name evidence="2" type="ORF">PXEA_LOCUS3915</name>
</gene>
<protein>
    <submittedName>
        <fullName evidence="2">Uncharacterized protein</fullName>
    </submittedName>
</protein>
<evidence type="ECO:0000313" key="2">
    <source>
        <dbReference type="EMBL" id="VEL10475.1"/>
    </source>
</evidence>
<dbReference type="Proteomes" id="UP000784294">
    <property type="component" value="Unassembled WGS sequence"/>
</dbReference>
<evidence type="ECO:0000313" key="3">
    <source>
        <dbReference type="Proteomes" id="UP000784294"/>
    </source>
</evidence>